<dbReference type="GO" id="GO:1900378">
    <property type="term" value="P:positive regulation of secondary metabolite biosynthetic process"/>
    <property type="evidence" value="ECO:0007669"/>
    <property type="project" value="TreeGrafter"/>
</dbReference>
<keyword evidence="7" id="KW-1185">Reference proteome</keyword>
<keyword evidence="3" id="KW-0862">Zinc</keyword>
<reference evidence="6 7" key="1">
    <citation type="submission" date="2016-10" db="EMBL/GenBank/DDBJ databases">
        <authorList>
            <person name="de Groot N.N."/>
        </authorList>
    </citation>
    <scope>NUCLEOTIDE SEQUENCE [LARGE SCALE GENOMIC DNA]</scope>
    <source>
        <strain evidence="6 7">JCM 21544</strain>
    </source>
</reference>
<dbReference type="STRING" id="137658.SAMN05216186_10283"/>
<dbReference type="PROSITE" id="PS51257">
    <property type="entry name" value="PROKAR_LIPOPROTEIN"/>
    <property type="match status" value="1"/>
</dbReference>
<dbReference type="NCBIfam" id="TIGR02419">
    <property type="entry name" value="C4_traR_proteo"/>
    <property type="match status" value="1"/>
</dbReference>
<evidence type="ECO:0000256" key="4">
    <source>
        <dbReference type="PROSITE-ProRule" id="PRU00510"/>
    </source>
</evidence>
<dbReference type="RefSeq" id="WP_084336881.1">
    <property type="nucleotide sequence ID" value="NZ_FNFD01000002.1"/>
</dbReference>
<gene>
    <name evidence="6" type="ORF">SAMN05216186_10283</name>
</gene>
<evidence type="ECO:0000256" key="1">
    <source>
        <dbReference type="ARBA" id="ARBA00022723"/>
    </source>
</evidence>
<evidence type="ECO:0000313" key="7">
    <source>
        <dbReference type="Proteomes" id="UP000198706"/>
    </source>
</evidence>
<feature type="domain" description="Zinc finger DksA/TraR C4-type" evidence="5">
    <location>
        <begin position="34"/>
        <end position="61"/>
    </location>
</feature>
<dbReference type="Gene3D" id="1.20.120.910">
    <property type="entry name" value="DksA, coiled-coil domain"/>
    <property type="match status" value="1"/>
</dbReference>
<keyword evidence="1" id="KW-0479">Metal-binding</keyword>
<dbReference type="EMBL" id="FNFD01000002">
    <property type="protein sequence ID" value="SDJ60509.1"/>
    <property type="molecule type" value="Genomic_DNA"/>
</dbReference>
<dbReference type="InterPro" id="IPR012783">
    <property type="entry name" value="Znf_C4_TraR"/>
</dbReference>
<evidence type="ECO:0000313" key="6">
    <source>
        <dbReference type="EMBL" id="SDJ60509.1"/>
    </source>
</evidence>
<dbReference type="GO" id="GO:0008270">
    <property type="term" value="F:zinc ion binding"/>
    <property type="evidence" value="ECO:0007669"/>
    <property type="project" value="UniProtKB-KW"/>
</dbReference>
<dbReference type="Proteomes" id="UP000198706">
    <property type="component" value="Unassembled WGS sequence"/>
</dbReference>
<proteinExistence type="predicted"/>
<dbReference type="Pfam" id="PF01258">
    <property type="entry name" value="zf-dskA_traR"/>
    <property type="match status" value="1"/>
</dbReference>
<protein>
    <submittedName>
        <fullName evidence="6">Phage/conjugal plasmid C-4 type zinc finger protein, TraR family</fullName>
    </submittedName>
</protein>
<dbReference type="AlphaFoldDB" id="A0A1G8V3D8"/>
<sequence length="68" mass="7258">MADRADIASELEQERLSAIFAARQPSAGGVSALSCDSCGGDIPEARRVAAPGCRFCVECQDWIERGAW</sequence>
<dbReference type="InterPro" id="IPR000962">
    <property type="entry name" value="Znf_DskA_TraR"/>
</dbReference>
<dbReference type="PANTHER" id="PTHR38777:SF1">
    <property type="entry name" value="DNAK SUPPRESSOR PROTEIN"/>
    <property type="match status" value="1"/>
</dbReference>
<accession>A0A1G8V3D8</accession>
<keyword evidence="2" id="KW-0863">Zinc-finger</keyword>
<evidence type="ECO:0000259" key="5">
    <source>
        <dbReference type="Pfam" id="PF01258"/>
    </source>
</evidence>
<evidence type="ECO:0000256" key="2">
    <source>
        <dbReference type="ARBA" id="ARBA00022771"/>
    </source>
</evidence>
<feature type="zinc finger region" description="dksA C4-type" evidence="4">
    <location>
        <begin position="35"/>
        <end position="59"/>
    </location>
</feature>
<evidence type="ECO:0000256" key="3">
    <source>
        <dbReference type="ARBA" id="ARBA00022833"/>
    </source>
</evidence>
<dbReference type="PANTHER" id="PTHR38777">
    <property type="entry name" value="FELS-2 PROPHAGE PROTEIN"/>
    <property type="match status" value="1"/>
</dbReference>
<dbReference type="SUPFAM" id="SSF57716">
    <property type="entry name" value="Glucocorticoid receptor-like (DNA-binding domain)"/>
    <property type="match status" value="1"/>
</dbReference>
<dbReference type="PROSITE" id="PS51128">
    <property type="entry name" value="ZF_DKSA_2"/>
    <property type="match status" value="1"/>
</dbReference>
<name>A0A1G8V3D8_9PSED</name>
<dbReference type="InterPro" id="IPR020458">
    <property type="entry name" value="Znf_DskA_TraR_CS"/>
</dbReference>
<organism evidence="6 7">
    <name type="scientific">Pseudomonas indica</name>
    <dbReference type="NCBI Taxonomy" id="137658"/>
    <lineage>
        <taxon>Bacteria</taxon>
        <taxon>Pseudomonadati</taxon>
        <taxon>Pseudomonadota</taxon>
        <taxon>Gammaproteobacteria</taxon>
        <taxon>Pseudomonadales</taxon>
        <taxon>Pseudomonadaceae</taxon>
        <taxon>Pseudomonas</taxon>
    </lineage>
</organism>
<dbReference type="PROSITE" id="PS01102">
    <property type="entry name" value="ZF_DKSA_1"/>
    <property type="match status" value="1"/>
</dbReference>